<feature type="region of interest" description="Disordered" evidence="2">
    <location>
        <begin position="360"/>
        <end position="391"/>
    </location>
</feature>
<feature type="compositionally biased region" description="Low complexity" evidence="2">
    <location>
        <begin position="360"/>
        <end position="369"/>
    </location>
</feature>
<proteinExistence type="predicted"/>
<dbReference type="OrthoDB" id="123561at2759"/>
<name>A0A9W7CVY4_9STRA</name>
<organism evidence="3 4">
    <name type="scientific">Phytophthora fragariaefolia</name>
    <dbReference type="NCBI Taxonomy" id="1490495"/>
    <lineage>
        <taxon>Eukaryota</taxon>
        <taxon>Sar</taxon>
        <taxon>Stramenopiles</taxon>
        <taxon>Oomycota</taxon>
        <taxon>Peronosporomycetes</taxon>
        <taxon>Peronosporales</taxon>
        <taxon>Peronosporaceae</taxon>
        <taxon>Phytophthora</taxon>
    </lineage>
</organism>
<feature type="compositionally biased region" description="Low complexity" evidence="2">
    <location>
        <begin position="381"/>
        <end position="391"/>
    </location>
</feature>
<accession>A0A9W7CVY4</accession>
<comment type="caution">
    <text evidence="3">The sequence shown here is derived from an EMBL/GenBank/DDBJ whole genome shotgun (WGS) entry which is preliminary data.</text>
</comment>
<dbReference type="AlphaFoldDB" id="A0A9W7CVY4"/>
<evidence type="ECO:0000313" key="3">
    <source>
        <dbReference type="EMBL" id="GMF44204.1"/>
    </source>
</evidence>
<protein>
    <submittedName>
        <fullName evidence="3">Unnamed protein product</fullName>
    </submittedName>
</protein>
<sequence length="391" mass="43290">MASRTYSQQPTFQELLQGGITTATHVIEKETIDVYASYVKKFCDFCIANEYPDPAMVRHHKLPSLLVAFMESVSISSAVSNQTAEKIRAAVANYYSSHERRNAAGPDKRMVVTDENGIKRVATLGKHGYVYDLRRIPFGGQGGQCRFMFAVSESRWSLKMVKWWAGWTQNESAETLVRYLLDQAASDEDKQLADCLAPDREGHTGVPTTFTGRKRNAASNFKNTSSESSLEKRLKALENSTNALEEKMNTLIAILQPGMSSMPEPSRDRSDCNGQVSILPPEKDWKDLCRIYWKADPSCHLCKPVCEWNHLDKKNSGVLPSRLSVAKLIVQDVLEFTTQTGVADPKECSEATLTAATSALSAGSSSIATREVPTRDKSRTTTKSKGTGVPY</sequence>
<dbReference type="Proteomes" id="UP001165121">
    <property type="component" value="Unassembled WGS sequence"/>
</dbReference>
<feature type="coiled-coil region" evidence="1">
    <location>
        <begin position="227"/>
        <end position="254"/>
    </location>
</feature>
<keyword evidence="4" id="KW-1185">Reference proteome</keyword>
<dbReference type="EMBL" id="BSXT01001651">
    <property type="protein sequence ID" value="GMF44204.1"/>
    <property type="molecule type" value="Genomic_DNA"/>
</dbReference>
<evidence type="ECO:0000256" key="1">
    <source>
        <dbReference type="SAM" id="Coils"/>
    </source>
</evidence>
<reference evidence="3" key="1">
    <citation type="submission" date="2023-04" db="EMBL/GenBank/DDBJ databases">
        <title>Phytophthora fragariaefolia NBRC 109709.</title>
        <authorList>
            <person name="Ichikawa N."/>
            <person name="Sato H."/>
            <person name="Tonouchi N."/>
        </authorList>
    </citation>
    <scope>NUCLEOTIDE SEQUENCE</scope>
    <source>
        <strain evidence="3">NBRC 109709</strain>
    </source>
</reference>
<evidence type="ECO:0000256" key="2">
    <source>
        <dbReference type="SAM" id="MobiDB-lite"/>
    </source>
</evidence>
<gene>
    <name evidence="3" type="ORF">Pfra01_001528200</name>
</gene>
<keyword evidence="1" id="KW-0175">Coiled coil</keyword>
<evidence type="ECO:0000313" key="4">
    <source>
        <dbReference type="Proteomes" id="UP001165121"/>
    </source>
</evidence>